<gene>
    <name evidence="2" type="ORF">HNY73_015479</name>
</gene>
<dbReference type="AlphaFoldDB" id="A0A8T0ESR4"/>
<evidence type="ECO:0000313" key="3">
    <source>
        <dbReference type="Proteomes" id="UP000807504"/>
    </source>
</evidence>
<feature type="region of interest" description="Disordered" evidence="1">
    <location>
        <begin position="113"/>
        <end position="139"/>
    </location>
</feature>
<evidence type="ECO:0000313" key="2">
    <source>
        <dbReference type="EMBL" id="KAF8778787.1"/>
    </source>
</evidence>
<sequence length="139" mass="15737">MKSEMPWTLRCMLHEIFSALSYVRLYVPTHRTLAETHLFPRWATESLRNCIFSTAGRSREEKRRDPFPPVPSFLYYPIAKGSGCRVARSFTHSPLCARATLAFFPPREALPRGTPVHSGDIGQDSAVTSADQARKKIQT</sequence>
<organism evidence="2 3">
    <name type="scientific">Argiope bruennichi</name>
    <name type="common">Wasp spider</name>
    <name type="synonym">Aranea bruennichi</name>
    <dbReference type="NCBI Taxonomy" id="94029"/>
    <lineage>
        <taxon>Eukaryota</taxon>
        <taxon>Metazoa</taxon>
        <taxon>Ecdysozoa</taxon>
        <taxon>Arthropoda</taxon>
        <taxon>Chelicerata</taxon>
        <taxon>Arachnida</taxon>
        <taxon>Araneae</taxon>
        <taxon>Araneomorphae</taxon>
        <taxon>Entelegynae</taxon>
        <taxon>Araneoidea</taxon>
        <taxon>Araneidae</taxon>
        <taxon>Argiope</taxon>
    </lineage>
</organism>
<comment type="caution">
    <text evidence="2">The sequence shown here is derived from an EMBL/GenBank/DDBJ whole genome shotgun (WGS) entry which is preliminary data.</text>
</comment>
<keyword evidence="3" id="KW-1185">Reference proteome</keyword>
<reference evidence="2" key="2">
    <citation type="submission" date="2020-06" db="EMBL/GenBank/DDBJ databases">
        <authorList>
            <person name="Sheffer M."/>
        </authorList>
    </citation>
    <scope>NUCLEOTIDE SEQUENCE</scope>
</reference>
<evidence type="ECO:0000256" key="1">
    <source>
        <dbReference type="SAM" id="MobiDB-lite"/>
    </source>
</evidence>
<reference evidence="2" key="1">
    <citation type="journal article" date="2020" name="bioRxiv">
        <title>Chromosome-level reference genome of the European wasp spider Argiope bruennichi: a resource for studies on range expansion and evolutionary adaptation.</title>
        <authorList>
            <person name="Sheffer M.M."/>
            <person name="Hoppe A."/>
            <person name="Krehenwinkel H."/>
            <person name="Uhl G."/>
            <person name="Kuss A.W."/>
            <person name="Jensen L."/>
            <person name="Jensen C."/>
            <person name="Gillespie R.G."/>
            <person name="Hoff K.J."/>
            <person name="Prost S."/>
        </authorList>
    </citation>
    <scope>NUCLEOTIDE SEQUENCE</scope>
</reference>
<protein>
    <submittedName>
        <fullName evidence="2">Uncharacterized protein</fullName>
    </submittedName>
</protein>
<proteinExistence type="predicted"/>
<dbReference type="Proteomes" id="UP000807504">
    <property type="component" value="Unassembled WGS sequence"/>
</dbReference>
<accession>A0A8T0ESR4</accession>
<name>A0A8T0ESR4_ARGBR</name>
<dbReference type="EMBL" id="JABXBU010002072">
    <property type="protein sequence ID" value="KAF8778787.1"/>
    <property type="molecule type" value="Genomic_DNA"/>
</dbReference>